<proteinExistence type="predicted"/>
<accession>A0A3P1Z7U1</accession>
<sequence length="70" mass="7667">METFLGIIAGLTSSHLLVHRAYKKKFASQCSSAQKQFAAVFLLLSGATTIFLSAMCCAYYAGFLMAQYNM</sequence>
<feature type="transmembrane region" description="Helical" evidence="1">
    <location>
        <begin position="36"/>
        <end position="61"/>
    </location>
</feature>
<dbReference type="AlphaFoldDB" id="A0A3P1Z7U1"/>
<comment type="caution">
    <text evidence="2">The sequence shown here is derived from an EMBL/GenBank/DDBJ whole genome shotgun (WGS) entry which is preliminary data.</text>
</comment>
<dbReference type="EMBL" id="RQYN01000002">
    <property type="protein sequence ID" value="RRD79441.1"/>
    <property type="molecule type" value="Genomic_DNA"/>
</dbReference>
<gene>
    <name evidence="2" type="ORF">EII41_01230</name>
</gene>
<keyword evidence="1" id="KW-0812">Transmembrane</keyword>
<keyword evidence="1" id="KW-1133">Transmembrane helix</keyword>
<evidence type="ECO:0000313" key="2">
    <source>
        <dbReference type="EMBL" id="RRD79441.1"/>
    </source>
</evidence>
<organism evidence="2 3">
    <name type="scientific">Tannerella forsythia</name>
    <name type="common">Bacteroides forsythus</name>
    <dbReference type="NCBI Taxonomy" id="28112"/>
    <lineage>
        <taxon>Bacteria</taxon>
        <taxon>Pseudomonadati</taxon>
        <taxon>Bacteroidota</taxon>
        <taxon>Bacteroidia</taxon>
        <taxon>Bacteroidales</taxon>
        <taxon>Tannerellaceae</taxon>
        <taxon>Tannerella</taxon>
    </lineage>
</organism>
<keyword evidence="1" id="KW-0472">Membrane</keyword>
<reference evidence="2 3" key="1">
    <citation type="submission" date="2018-11" db="EMBL/GenBank/DDBJ databases">
        <title>Genomes From Bacteria Associated with the Canine Oral Cavity: a Test Case for Automated Genome-Based Taxonomic Assignment.</title>
        <authorList>
            <person name="Coil D.A."/>
            <person name="Jospin G."/>
            <person name="Darling A.E."/>
            <person name="Wallis C."/>
            <person name="Davis I.J."/>
            <person name="Harris S."/>
            <person name="Eisen J.A."/>
            <person name="Holcombe L.J."/>
            <person name="O'Flynn C."/>
        </authorList>
    </citation>
    <scope>NUCLEOTIDE SEQUENCE [LARGE SCALE GENOMIC DNA]</scope>
    <source>
        <strain evidence="2 3">OH1426_COT-023</strain>
    </source>
</reference>
<evidence type="ECO:0000256" key="1">
    <source>
        <dbReference type="SAM" id="Phobius"/>
    </source>
</evidence>
<name>A0A3P1Z7U1_TANFO</name>
<dbReference type="Proteomes" id="UP000279860">
    <property type="component" value="Unassembled WGS sequence"/>
</dbReference>
<evidence type="ECO:0000313" key="3">
    <source>
        <dbReference type="Proteomes" id="UP000279860"/>
    </source>
</evidence>
<dbReference type="RefSeq" id="WP_124789098.1">
    <property type="nucleotide sequence ID" value="NZ_RQYN01000002.1"/>
</dbReference>
<protein>
    <submittedName>
        <fullName evidence="2">Uncharacterized protein</fullName>
    </submittedName>
</protein>